<accession>A0A285EE87</accession>
<dbReference type="OrthoDB" id="3284647at2"/>
<dbReference type="Proteomes" id="UP000219514">
    <property type="component" value="Unassembled WGS sequence"/>
</dbReference>
<proteinExistence type="predicted"/>
<name>A0A285EE87_9ACTN</name>
<gene>
    <name evidence="2" type="ORF">SAMN06893097_10779</name>
</gene>
<dbReference type="Gene3D" id="2.40.10.220">
    <property type="entry name" value="predicted glycosyltransferase like domains"/>
    <property type="match status" value="1"/>
</dbReference>
<organism evidence="2 3">
    <name type="scientific">Geodermatophilus sabuli</name>
    <dbReference type="NCBI Taxonomy" id="1564158"/>
    <lineage>
        <taxon>Bacteria</taxon>
        <taxon>Bacillati</taxon>
        <taxon>Actinomycetota</taxon>
        <taxon>Actinomycetes</taxon>
        <taxon>Geodermatophilales</taxon>
        <taxon>Geodermatophilaceae</taxon>
        <taxon>Geodermatophilus</taxon>
    </lineage>
</organism>
<dbReference type="GO" id="GO:0035438">
    <property type="term" value="F:cyclic-di-GMP binding"/>
    <property type="evidence" value="ECO:0007669"/>
    <property type="project" value="InterPro"/>
</dbReference>
<keyword evidence="3" id="KW-1185">Reference proteome</keyword>
<dbReference type="Pfam" id="PF07238">
    <property type="entry name" value="PilZ"/>
    <property type="match status" value="1"/>
</dbReference>
<dbReference type="AlphaFoldDB" id="A0A285EE87"/>
<protein>
    <submittedName>
        <fullName evidence="2">PilZ domain-containing protein</fullName>
    </submittedName>
</protein>
<dbReference type="EMBL" id="OBDO01000007">
    <property type="protein sequence ID" value="SNX97438.1"/>
    <property type="molecule type" value="Genomic_DNA"/>
</dbReference>
<dbReference type="InterPro" id="IPR009875">
    <property type="entry name" value="PilZ_domain"/>
</dbReference>
<feature type="domain" description="PilZ" evidence="1">
    <location>
        <begin position="126"/>
        <end position="226"/>
    </location>
</feature>
<dbReference type="SUPFAM" id="SSF141371">
    <property type="entry name" value="PilZ domain-like"/>
    <property type="match status" value="1"/>
</dbReference>
<evidence type="ECO:0000313" key="2">
    <source>
        <dbReference type="EMBL" id="SNX97438.1"/>
    </source>
</evidence>
<evidence type="ECO:0000259" key="1">
    <source>
        <dbReference type="Pfam" id="PF07238"/>
    </source>
</evidence>
<reference evidence="2 3" key="1">
    <citation type="submission" date="2017-09" db="EMBL/GenBank/DDBJ databases">
        <authorList>
            <person name="Ehlers B."/>
            <person name="Leendertz F.H."/>
        </authorList>
    </citation>
    <scope>NUCLEOTIDE SEQUENCE [LARGE SCALE GENOMIC DNA]</scope>
    <source>
        <strain evidence="2 3">DSM 46844</strain>
    </source>
</reference>
<evidence type="ECO:0000313" key="3">
    <source>
        <dbReference type="Proteomes" id="UP000219514"/>
    </source>
</evidence>
<sequence>MVPCRGGYRLSAGPWDGTAAKRQWKGTMSTPGVDHPMQDGEAEISTAARSLSVSARVEVAGSTLVVVRPSASEFVEQCVVRVGEQVSLFWMGPEGGRSFLADVTTVERGAVPRWHLQVTTPAEESQRRAAVRARVPIPVLAAVNGVDLEGETLDLSEAGCRVVLDVYGNPPLPGSRIRVSLELEDGALVTTAEVARQQTRASCWQLSLRFLDLPEKEQDRLRRRVFRALREERARQSQALFD</sequence>